<dbReference type="InterPro" id="IPR000209">
    <property type="entry name" value="Peptidase_S8/S53_dom"/>
</dbReference>
<dbReference type="Gene3D" id="3.40.50.200">
    <property type="entry name" value="Peptidase S8/S53 domain"/>
    <property type="match status" value="2"/>
</dbReference>
<feature type="domain" description="Inhibitor I9" evidence="9">
    <location>
        <begin position="1"/>
        <end position="61"/>
    </location>
</feature>
<keyword evidence="6" id="KW-0720">Serine protease</keyword>
<proteinExistence type="inferred from homology"/>
<evidence type="ECO:0000259" key="9">
    <source>
        <dbReference type="Pfam" id="PF05922"/>
    </source>
</evidence>
<evidence type="ECO:0000256" key="6">
    <source>
        <dbReference type="ARBA" id="ARBA00022825"/>
    </source>
</evidence>
<evidence type="ECO:0000313" key="11">
    <source>
        <dbReference type="Proteomes" id="UP000813462"/>
    </source>
</evidence>
<evidence type="ECO:0000256" key="3">
    <source>
        <dbReference type="ARBA" id="ARBA00022670"/>
    </source>
</evidence>
<evidence type="ECO:0000256" key="2">
    <source>
        <dbReference type="ARBA" id="ARBA00011073"/>
    </source>
</evidence>
<dbReference type="PANTHER" id="PTHR10795">
    <property type="entry name" value="PROPROTEIN CONVERTASE SUBTILISIN/KEXIN"/>
    <property type="match status" value="1"/>
</dbReference>
<dbReference type="GO" id="GO:0005576">
    <property type="term" value="C:extracellular region"/>
    <property type="evidence" value="ECO:0007669"/>
    <property type="project" value="UniProtKB-SubCell"/>
</dbReference>
<dbReference type="AlphaFoldDB" id="A0A978VTA5"/>
<comment type="similarity">
    <text evidence="2 7">Belongs to the peptidase S8 family.</text>
</comment>
<accession>A0A978VTA5</accession>
<keyword evidence="4" id="KW-0732">Signal</keyword>
<comment type="caution">
    <text evidence="10">The sequence shown here is derived from an EMBL/GenBank/DDBJ whole genome shotgun (WGS) entry which is preliminary data.</text>
</comment>
<organism evidence="10 11">
    <name type="scientific">Ziziphus jujuba var. spinosa</name>
    <dbReference type="NCBI Taxonomy" id="714518"/>
    <lineage>
        <taxon>Eukaryota</taxon>
        <taxon>Viridiplantae</taxon>
        <taxon>Streptophyta</taxon>
        <taxon>Embryophyta</taxon>
        <taxon>Tracheophyta</taxon>
        <taxon>Spermatophyta</taxon>
        <taxon>Magnoliopsida</taxon>
        <taxon>eudicotyledons</taxon>
        <taxon>Gunneridae</taxon>
        <taxon>Pentapetalae</taxon>
        <taxon>rosids</taxon>
        <taxon>fabids</taxon>
        <taxon>Rosales</taxon>
        <taxon>Rhamnaceae</taxon>
        <taxon>Paliureae</taxon>
        <taxon>Ziziphus</taxon>
    </lineage>
</organism>
<dbReference type="InterPro" id="IPR045051">
    <property type="entry name" value="SBT"/>
</dbReference>
<dbReference type="InterPro" id="IPR036852">
    <property type="entry name" value="Peptidase_S8/S53_dom_sf"/>
</dbReference>
<reference evidence="10" key="1">
    <citation type="journal article" date="2021" name="Front. Plant Sci.">
        <title>Chromosome-Scale Genome Assembly for Chinese Sour Jujube and Insights Into Its Genome Evolution and Domestication Signature.</title>
        <authorList>
            <person name="Shen L.-Y."/>
            <person name="Luo H."/>
            <person name="Wang X.-L."/>
            <person name="Wang X.-M."/>
            <person name="Qiu X.-J."/>
            <person name="Liu H."/>
            <person name="Zhou S.-S."/>
            <person name="Jia K.-H."/>
            <person name="Nie S."/>
            <person name="Bao Y.-T."/>
            <person name="Zhang R.-G."/>
            <person name="Yun Q.-Z."/>
            <person name="Chai Y.-H."/>
            <person name="Lu J.-Y."/>
            <person name="Li Y."/>
            <person name="Zhao S.-W."/>
            <person name="Mao J.-F."/>
            <person name="Jia S.-G."/>
            <person name="Mao Y.-M."/>
        </authorList>
    </citation>
    <scope>NUCLEOTIDE SEQUENCE</scope>
    <source>
        <strain evidence="10">AT0</strain>
        <tissue evidence="10">Leaf</tissue>
    </source>
</reference>
<evidence type="ECO:0000256" key="4">
    <source>
        <dbReference type="ARBA" id="ARBA00022729"/>
    </source>
</evidence>
<evidence type="ECO:0000313" key="10">
    <source>
        <dbReference type="EMBL" id="KAH7542050.1"/>
    </source>
</evidence>
<name>A0A978VTA5_ZIZJJ</name>
<comment type="caution">
    <text evidence="7">Lacks conserved residue(s) required for the propagation of feature annotation.</text>
</comment>
<feature type="domain" description="Peptidase S8/S53" evidence="8">
    <location>
        <begin position="69"/>
        <end position="330"/>
    </location>
</feature>
<dbReference type="SUPFAM" id="SSF52743">
    <property type="entry name" value="Subtilisin-like"/>
    <property type="match status" value="1"/>
</dbReference>
<dbReference type="EMBL" id="JAEACU010000002">
    <property type="protein sequence ID" value="KAH7542050.1"/>
    <property type="molecule type" value="Genomic_DNA"/>
</dbReference>
<dbReference type="InterPro" id="IPR010259">
    <property type="entry name" value="S8pro/Inhibitor_I9"/>
</dbReference>
<evidence type="ECO:0000256" key="7">
    <source>
        <dbReference type="PROSITE-ProRule" id="PRU01240"/>
    </source>
</evidence>
<dbReference type="Gene3D" id="3.30.70.80">
    <property type="entry name" value="Peptidase S8 propeptide/proteinase inhibitor I9"/>
    <property type="match status" value="1"/>
</dbReference>
<evidence type="ECO:0000259" key="8">
    <source>
        <dbReference type="Pfam" id="PF00082"/>
    </source>
</evidence>
<dbReference type="InterPro" id="IPR037045">
    <property type="entry name" value="S8pro/Inhibitor_I9_sf"/>
</dbReference>
<keyword evidence="3" id="KW-0645">Protease</keyword>
<evidence type="ECO:0000256" key="5">
    <source>
        <dbReference type="ARBA" id="ARBA00022801"/>
    </source>
</evidence>
<gene>
    <name evidence="10" type="ORF">FEM48_Zijuj02G0032300</name>
</gene>
<dbReference type="GO" id="GO:0004252">
    <property type="term" value="F:serine-type endopeptidase activity"/>
    <property type="evidence" value="ECO:0007669"/>
    <property type="project" value="InterPro"/>
</dbReference>
<sequence length="356" mass="39609">MDKSLMRKAFSSHQNWYFSIVADLRYANSTTSTSLLIYTYDTAIHGFSAFLSLIELEALRRFVAFSNYGKDVIIGFIDSGVCPESPSSKDSGMNTDMPKKEKAYGNNSARDMFGDGTFVSSIAVGNFVPEVSYFGYAKKTARGIAWRTRLAMYKVVRNEEFVFSVVLAAINQAINNGIDVICASFGSLDTLINHKNALAIASFPAMEKRNSGCLFSRKCWSTFWKDRKWKYYVAEVTSIVQQPFVKIPISKMIANCSSWNYHMQRGAWNPKVEASRMGLNMPLYEDYAVKSATSIACSVVAGAAALLKAKYPEWSPSAVRSVIMTTANPLDNSLKPIKDDDFLAEFAILIGHLIQV</sequence>
<dbReference type="Proteomes" id="UP000813462">
    <property type="component" value="Unassembled WGS sequence"/>
</dbReference>
<comment type="subcellular location">
    <subcellularLocation>
        <location evidence="1">Secreted</location>
    </subcellularLocation>
</comment>
<dbReference type="GO" id="GO:0006508">
    <property type="term" value="P:proteolysis"/>
    <property type="evidence" value="ECO:0007669"/>
    <property type="project" value="UniProtKB-KW"/>
</dbReference>
<evidence type="ECO:0008006" key="12">
    <source>
        <dbReference type="Google" id="ProtNLM"/>
    </source>
</evidence>
<dbReference type="Pfam" id="PF05922">
    <property type="entry name" value="Inhibitor_I9"/>
    <property type="match status" value="1"/>
</dbReference>
<dbReference type="Pfam" id="PF00082">
    <property type="entry name" value="Peptidase_S8"/>
    <property type="match status" value="1"/>
</dbReference>
<keyword evidence="5" id="KW-0378">Hydrolase</keyword>
<dbReference type="PRINTS" id="PR00723">
    <property type="entry name" value="SUBTILISIN"/>
</dbReference>
<dbReference type="PROSITE" id="PS51892">
    <property type="entry name" value="SUBTILASE"/>
    <property type="match status" value="1"/>
</dbReference>
<evidence type="ECO:0000256" key="1">
    <source>
        <dbReference type="ARBA" id="ARBA00004613"/>
    </source>
</evidence>
<dbReference type="InterPro" id="IPR015500">
    <property type="entry name" value="Peptidase_S8_subtilisin-rel"/>
</dbReference>
<protein>
    <recommendedName>
        <fullName evidence="12">Peptidase S8/S53 domain-containing protein</fullName>
    </recommendedName>
</protein>